<evidence type="ECO:0000256" key="2">
    <source>
        <dbReference type="SAM" id="Phobius"/>
    </source>
</evidence>
<dbReference type="GO" id="GO:0009141">
    <property type="term" value="P:nucleoside triphosphate metabolic process"/>
    <property type="evidence" value="ECO:0007669"/>
    <property type="project" value="TreeGrafter"/>
</dbReference>
<dbReference type="AlphaFoldDB" id="A0AAX4JTS9"/>
<keyword evidence="2" id="KW-1133">Transmembrane helix</keyword>
<feature type="region of interest" description="Disordered" evidence="1">
    <location>
        <begin position="1"/>
        <end position="42"/>
    </location>
</feature>
<dbReference type="Pfam" id="PF01663">
    <property type="entry name" value="Phosphodiest"/>
    <property type="match status" value="1"/>
</dbReference>
<reference evidence="3 4" key="1">
    <citation type="submission" date="2024-01" db="EMBL/GenBank/DDBJ databases">
        <title>Comparative genomics of Cryptococcus and Kwoniella reveals pathogenesis evolution and contrasting modes of karyotype evolution via chromosome fusion or intercentromeric recombination.</title>
        <authorList>
            <person name="Coelho M.A."/>
            <person name="David-Palma M."/>
            <person name="Shea T."/>
            <person name="Bowers K."/>
            <person name="McGinley-Smith S."/>
            <person name="Mohammad A.W."/>
            <person name="Gnirke A."/>
            <person name="Yurkov A.M."/>
            <person name="Nowrousian M."/>
            <person name="Sun S."/>
            <person name="Cuomo C.A."/>
            <person name="Heitman J."/>
        </authorList>
    </citation>
    <scope>NUCLEOTIDE SEQUENCE [LARGE SCALE GENOMIC DNA]</scope>
    <source>
        <strain evidence="3 4">CBS 6074</strain>
    </source>
</reference>
<keyword evidence="4" id="KW-1185">Reference proteome</keyword>
<gene>
    <name evidence="3" type="ORF">L201_003129</name>
</gene>
<dbReference type="PANTHER" id="PTHR10151:SF120">
    <property type="entry name" value="BIS(5'-ADENOSYL)-TRIPHOSPHATASE"/>
    <property type="match status" value="1"/>
</dbReference>
<feature type="transmembrane region" description="Helical" evidence="2">
    <location>
        <begin position="105"/>
        <end position="126"/>
    </location>
</feature>
<dbReference type="InterPro" id="IPR017850">
    <property type="entry name" value="Alkaline_phosphatase_core_sf"/>
</dbReference>
<dbReference type="GeneID" id="91093800"/>
<dbReference type="CDD" id="cd16018">
    <property type="entry name" value="Enpp"/>
    <property type="match status" value="1"/>
</dbReference>
<dbReference type="RefSeq" id="XP_066074987.1">
    <property type="nucleotide sequence ID" value="XM_066218890.1"/>
</dbReference>
<evidence type="ECO:0000313" key="3">
    <source>
        <dbReference type="EMBL" id="WWC88224.1"/>
    </source>
</evidence>
<dbReference type="Gene3D" id="3.30.1360.180">
    <property type="match status" value="1"/>
</dbReference>
<organism evidence="3 4">
    <name type="scientific">Kwoniella dendrophila CBS 6074</name>
    <dbReference type="NCBI Taxonomy" id="1295534"/>
    <lineage>
        <taxon>Eukaryota</taxon>
        <taxon>Fungi</taxon>
        <taxon>Dikarya</taxon>
        <taxon>Basidiomycota</taxon>
        <taxon>Agaricomycotina</taxon>
        <taxon>Tremellomycetes</taxon>
        <taxon>Tremellales</taxon>
        <taxon>Cryptococcaceae</taxon>
        <taxon>Kwoniella</taxon>
    </lineage>
</organism>
<dbReference type="PANTHER" id="PTHR10151">
    <property type="entry name" value="ECTONUCLEOTIDE PYROPHOSPHATASE/PHOSPHODIESTERASE"/>
    <property type="match status" value="1"/>
</dbReference>
<evidence type="ECO:0008006" key="5">
    <source>
        <dbReference type="Google" id="ProtNLM"/>
    </source>
</evidence>
<dbReference type="Gene3D" id="3.40.720.10">
    <property type="entry name" value="Alkaline Phosphatase, subunit A"/>
    <property type="match status" value="1"/>
</dbReference>
<feature type="compositionally biased region" description="Low complexity" evidence="1">
    <location>
        <begin position="32"/>
        <end position="41"/>
    </location>
</feature>
<dbReference type="GO" id="GO:0047429">
    <property type="term" value="F:nucleoside triphosphate diphosphatase activity"/>
    <property type="evidence" value="ECO:0007669"/>
    <property type="project" value="TreeGrafter"/>
</dbReference>
<evidence type="ECO:0000256" key="1">
    <source>
        <dbReference type="SAM" id="MobiDB-lite"/>
    </source>
</evidence>
<dbReference type="GO" id="GO:0017111">
    <property type="term" value="F:ribonucleoside triphosphate phosphatase activity"/>
    <property type="evidence" value="ECO:0007669"/>
    <property type="project" value="TreeGrafter"/>
</dbReference>
<dbReference type="EMBL" id="CP144100">
    <property type="protein sequence ID" value="WWC88224.1"/>
    <property type="molecule type" value="Genomic_DNA"/>
</dbReference>
<proteinExistence type="predicted"/>
<accession>A0AAX4JTS9</accession>
<evidence type="ECO:0000313" key="4">
    <source>
        <dbReference type="Proteomes" id="UP001355207"/>
    </source>
</evidence>
<protein>
    <recommendedName>
        <fullName evidence="5">Type I phosphodiesterase/nucleotide pyrophosphatase</fullName>
    </recommendedName>
</protein>
<dbReference type="InterPro" id="IPR002591">
    <property type="entry name" value="Phosphodiest/P_Trfase"/>
</dbReference>
<dbReference type="SUPFAM" id="SSF53649">
    <property type="entry name" value="Alkaline phosphatase-like"/>
    <property type="match status" value="1"/>
</dbReference>
<name>A0AAX4JTS9_9TREE</name>
<sequence length="577" mass="64740">MPTSPKTKNKGKIKTPTPLAEAGEAGGGGGSRRSSISSSEENIIVHHHQFEDTGSEDQREDENIVDEQEGLLGQRSTAFNPMIVDDGKRKKGRIKILGVSLPKSLLYLISIPPILLLLSFFSSISITPLPKHLPTISNGTHSFYPTVLLISLDGFRPEYLKSHSDLLSNLIELSKSDIGIKAESMKPVFPTLTFPNHWSLMTGLHPESHGIIANNFYDPLFERASSTEEDLDGDEEERNNKKGAQFVYTEEDKSWNGNWWWGEPIWSVVERVKRKSAVIMWPGPPITSSGISPSYFVPYRKLLPSEKLNQIFSYLDHHPIEDRPEFIASYFPEIDQSGHRGGPNSLGVNTSLALCDEMIGKLRKGLKDRNLENIVNVIIVSDHGMAETSNDRIIYLDDILGEEGVDAIEHKDGWPSVGLRFKEGTDTEYYLNILLDAAKSSNGTFAVYTHETMPERWHFSHGHRIAPIYVVPTIGWAISDHHEHEVLFQGEYQPKGNHGYDNIFPEMQAIFFGQGPFVNLIKEKASSEVFVSQNPPILKDFPNLEVFSLVTRLLGLSNVEPLHNGTLRFWNNYLGAD</sequence>
<keyword evidence="2" id="KW-0472">Membrane</keyword>
<keyword evidence="2" id="KW-0812">Transmembrane</keyword>
<dbReference type="Proteomes" id="UP001355207">
    <property type="component" value="Chromosome 3"/>
</dbReference>
<dbReference type="FunFam" id="3.30.1360.180:FF:000003">
    <property type="entry name" value="Type I phosphodiesterase/nucleotide pyrophosphatase family protein"/>
    <property type="match status" value="1"/>
</dbReference>